<name>A0A835WL13_9CHLO</name>
<organism evidence="3 4">
    <name type="scientific">Chlamydomonas schloesseri</name>
    <dbReference type="NCBI Taxonomy" id="2026947"/>
    <lineage>
        <taxon>Eukaryota</taxon>
        <taxon>Viridiplantae</taxon>
        <taxon>Chlorophyta</taxon>
        <taxon>core chlorophytes</taxon>
        <taxon>Chlorophyceae</taxon>
        <taxon>CS clade</taxon>
        <taxon>Chlamydomonadales</taxon>
        <taxon>Chlamydomonadaceae</taxon>
        <taxon>Chlamydomonas</taxon>
    </lineage>
</organism>
<feature type="transmembrane region" description="Helical" evidence="2">
    <location>
        <begin position="57"/>
        <end position="80"/>
    </location>
</feature>
<dbReference type="EMBL" id="JAEHOD010000013">
    <property type="protein sequence ID" value="KAG2449653.1"/>
    <property type="molecule type" value="Genomic_DNA"/>
</dbReference>
<accession>A0A835WL13</accession>
<evidence type="ECO:0000256" key="1">
    <source>
        <dbReference type="SAM" id="MobiDB-lite"/>
    </source>
</evidence>
<protein>
    <submittedName>
        <fullName evidence="3">Uncharacterized protein</fullName>
    </submittedName>
</protein>
<sequence length="120" mass="12327">MAPAIYRILNWKPSEARQHAEAFVGRSCMAVLAGALALVLSQGLALAGVLDSHTAHFAGNASTAVMLAGFAGLALGACLMPAPATSQRTHDSDSDALCKESASGELPDNVKQQRAGQKPV</sequence>
<comment type="caution">
    <text evidence="3">The sequence shown here is derived from an EMBL/GenBank/DDBJ whole genome shotgun (WGS) entry which is preliminary data.</text>
</comment>
<evidence type="ECO:0000256" key="2">
    <source>
        <dbReference type="SAM" id="Phobius"/>
    </source>
</evidence>
<keyword evidence="4" id="KW-1185">Reference proteome</keyword>
<keyword evidence="2" id="KW-0812">Transmembrane</keyword>
<proteinExistence type="predicted"/>
<feature type="compositionally biased region" description="Polar residues" evidence="1">
    <location>
        <begin position="110"/>
        <end position="120"/>
    </location>
</feature>
<evidence type="ECO:0000313" key="3">
    <source>
        <dbReference type="EMBL" id="KAG2449653.1"/>
    </source>
</evidence>
<keyword evidence="2" id="KW-1133">Transmembrane helix</keyword>
<dbReference type="AlphaFoldDB" id="A0A835WL13"/>
<dbReference type="Proteomes" id="UP000613740">
    <property type="component" value="Unassembled WGS sequence"/>
</dbReference>
<evidence type="ECO:0000313" key="4">
    <source>
        <dbReference type="Proteomes" id="UP000613740"/>
    </source>
</evidence>
<gene>
    <name evidence="3" type="ORF">HYH02_005185</name>
</gene>
<feature type="compositionally biased region" description="Basic and acidic residues" evidence="1">
    <location>
        <begin position="88"/>
        <end position="98"/>
    </location>
</feature>
<feature type="region of interest" description="Disordered" evidence="1">
    <location>
        <begin position="84"/>
        <end position="120"/>
    </location>
</feature>
<dbReference type="OrthoDB" id="544328at2759"/>
<keyword evidence="2" id="KW-0472">Membrane</keyword>
<reference evidence="3" key="1">
    <citation type="journal article" date="2020" name="bioRxiv">
        <title>Comparative genomics of Chlamydomonas.</title>
        <authorList>
            <person name="Craig R.J."/>
            <person name="Hasan A.R."/>
            <person name="Ness R.W."/>
            <person name="Keightley P.D."/>
        </authorList>
    </citation>
    <scope>NUCLEOTIDE SEQUENCE</scope>
    <source>
        <strain evidence="3">CCAP 11/173</strain>
    </source>
</reference>